<proteinExistence type="predicted"/>
<accession>A0A382WX58</accession>
<organism evidence="1">
    <name type="scientific">marine metagenome</name>
    <dbReference type="NCBI Taxonomy" id="408172"/>
    <lineage>
        <taxon>unclassified sequences</taxon>
        <taxon>metagenomes</taxon>
        <taxon>ecological metagenomes</taxon>
    </lineage>
</organism>
<dbReference type="EMBL" id="UINC01163084">
    <property type="protein sequence ID" value="SVD63199.1"/>
    <property type="molecule type" value="Genomic_DNA"/>
</dbReference>
<protein>
    <recommendedName>
        <fullName evidence="2">LptD C-terminal domain-containing protein</fullName>
    </recommendedName>
</protein>
<evidence type="ECO:0008006" key="2">
    <source>
        <dbReference type="Google" id="ProtNLM"/>
    </source>
</evidence>
<feature type="non-terminal residue" evidence="1">
    <location>
        <position position="1"/>
    </location>
</feature>
<feature type="non-terminal residue" evidence="1">
    <location>
        <position position="274"/>
    </location>
</feature>
<sequence length="274" mass="30867">TLVHTRTIVDPDYGAKISGQVGPFSAGALAANDRAPGKMEDSSDPAFDQRAQTFIGRLRYDLWGESNVGAIFTDREFLDGHSRVGGLSSYFRISPTIIGDLTSVRSWSKEPGLEQRHGHMTSTRVAQTGRNLGWTLFGYQISPDFRTKVGFVRRRDQRNIGSSVSYRFWPESWVINWGPSVSYRRNYDFGGILQDESRSLRMNMQFARNINVNGNYNWNLERWQGIDFLRQGFSLGGNVNMSRSYSFGGNFSTGDQIFYSAPLLGRQGNWGVNG</sequence>
<reference evidence="1" key="1">
    <citation type="submission" date="2018-05" db="EMBL/GenBank/DDBJ databases">
        <authorList>
            <person name="Lanie J.A."/>
            <person name="Ng W.-L."/>
            <person name="Kazmierczak K.M."/>
            <person name="Andrzejewski T.M."/>
            <person name="Davidsen T.M."/>
            <person name="Wayne K.J."/>
            <person name="Tettelin H."/>
            <person name="Glass J.I."/>
            <person name="Rusch D."/>
            <person name="Podicherti R."/>
            <person name="Tsui H.-C.T."/>
            <person name="Winkler M.E."/>
        </authorList>
    </citation>
    <scope>NUCLEOTIDE SEQUENCE</scope>
</reference>
<dbReference type="AlphaFoldDB" id="A0A382WX58"/>
<evidence type="ECO:0000313" key="1">
    <source>
        <dbReference type="EMBL" id="SVD63199.1"/>
    </source>
</evidence>
<name>A0A382WX58_9ZZZZ</name>
<gene>
    <name evidence="1" type="ORF">METZ01_LOCUS416053</name>
</gene>